<evidence type="ECO:0000259" key="2">
    <source>
        <dbReference type="Pfam" id="PF00326"/>
    </source>
</evidence>
<dbReference type="EMBL" id="WIEZ01000010">
    <property type="protein sequence ID" value="NKM47052.1"/>
    <property type="molecule type" value="Genomic_DNA"/>
</dbReference>
<dbReference type="GO" id="GO:0006508">
    <property type="term" value="P:proteolysis"/>
    <property type="evidence" value="ECO:0007669"/>
    <property type="project" value="InterPro"/>
</dbReference>
<dbReference type="Gene3D" id="3.40.50.1820">
    <property type="entry name" value="alpha/beta hydrolase"/>
    <property type="match status" value="1"/>
</dbReference>
<evidence type="ECO:0000256" key="1">
    <source>
        <dbReference type="ARBA" id="ARBA00022801"/>
    </source>
</evidence>
<dbReference type="AlphaFoldDB" id="A0A8I2KGN2"/>
<dbReference type="PANTHER" id="PTHR42776:SF27">
    <property type="entry name" value="DIPEPTIDYL PEPTIDASE FAMILY MEMBER 6"/>
    <property type="match status" value="1"/>
</dbReference>
<evidence type="ECO:0000313" key="3">
    <source>
        <dbReference type="EMBL" id="NKM47052.1"/>
    </source>
</evidence>
<dbReference type="InterPro" id="IPR002471">
    <property type="entry name" value="Pept_S9_AS"/>
</dbReference>
<keyword evidence="1" id="KW-0378">Hydrolase</keyword>
<dbReference type="PROSITE" id="PS00708">
    <property type="entry name" value="PRO_ENDOPEP_SER"/>
    <property type="match status" value="1"/>
</dbReference>
<organism evidence="3 4">
    <name type="scientific">Rhizobium leguminosarum bv. viciae</name>
    <dbReference type="NCBI Taxonomy" id="387"/>
    <lineage>
        <taxon>Bacteria</taxon>
        <taxon>Pseudomonadati</taxon>
        <taxon>Pseudomonadota</taxon>
        <taxon>Alphaproteobacteria</taxon>
        <taxon>Hyphomicrobiales</taxon>
        <taxon>Rhizobiaceae</taxon>
        <taxon>Rhizobium/Agrobacterium group</taxon>
        <taxon>Rhizobium</taxon>
    </lineage>
</organism>
<accession>A0A8I2KGN2</accession>
<sequence length="630" mass="69730">MLSSSRFYADTRARWGYEPSFDGALIAWWGSKRGARAVFVGEFSSGKLNIIATFKGDLFHFGWRQYANLLVLTEKGRLWEVDPKRPGTRTDVTPRDFQTWQVIVEPRHAGDSQFLVSYDRGPAVADLYATSADGRDKRLVEQNNGSTESWLLNEAQVPCIRVELTASGMRRYLHCSDADKPWQEMAAVEPDDTLVIWRTDRSGNAFEALSSRQRDKIALVSLDPVTGRETVLAEDSDVDVSDALRFTPTEPADVAVIRDGYPRYIALSERGTIFTELVLNRDGHADVEISGSSKDGALLAVAISYDERPYQHYLLNLADKSKTLLSAPAEKLKSSFSAVTKPVSFTAGDGEEIPALLTLPAGAPHPVPTVVMAHGGPARHDSWGYNIEKSFLASRGYGILSVNYRGSTGFGKRYQSLGYRQFGRKMQDDIADAGRWLLAQGIADEGKLAVAGESYGGFMAALAMAGDDRLFSAAIIDYAILDLPYQMQNNPVGWGLFLGQVIRYFGNPDDPGDLTQMQEFSPLHNVEKLRGSFLLTAGMEDPVVGCQQTQVFEKALRKAGLDVTALYFHREGHGYAGWQTKLVRAREIELFLSRKLGGKAKKIDPLALLSKHWIQGRFVNGQRNILADRV</sequence>
<comment type="caution">
    <text evidence="3">The sequence shown here is derived from an EMBL/GenBank/DDBJ whole genome shotgun (WGS) entry which is preliminary data.</text>
</comment>
<dbReference type="InterPro" id="IPR029058">
    <property type="entry name" value="AB_hydrolase_fold"/>
</dbReference>
<dbReference type="InterPro" id="IPR001375">
    <property type="entry name" value="Peptidase_S9_cat"/>
</dbReference>
<gene>
    <name evidence="3" type="ORF">GFL91_19135</name>
</gene>
<proteinExistence type="predicted"/>
<dbReference type="Proteomes" id="UP000662259">
    <property type="component" value="Unassembled WGS sequence"/>
</dbReference>
<dbReference type="PANTHER" id="PTHR42776">
    <property type="entry name" value="SERINE PEPTIDASE S9 FAMILY MEMBER"/>
    <property type="match status" value="1"/>
</dbReference>
<dbReference type="Pfam" id="PF00326">
    <property type="entry name" value="Peptidase_S9"/>
    <property type="match status" value="1"/>
</dbReference>
<dbReference type="SUPFAM" id="SSF82171">
    <property type="entry name" value="DPP6 N-terminal domain-like"/>
    <property type="match status" value="1"/>
</dbReference>
<dbReference type="GO" id="GO:0004252">
    <property type="term" value="F:serine-type endopeptidase activity"/>
    <property type="evidence" value="ECO:0007669"/>
    <property type="project" value="InterPro"/>
</dbReference>
<reference evidence="3" key="1">
    <citation type="submission" date="2019-10" db="EMBL/GenBank/DDBJ databases">
        <title>Rhizobium leguminosarum symbiovar viciae collection.</title>
        <authorList>
            <person name="Boivin S."/>
            <person name="Lepetit M."/>
        </authorList>
    </citation>
    <scope>NUCLEOTIDE SEQUENCE</scope>
    <source>
        <strain evidence="3">L143</strain>
    </source>
</reference>
<dbReference type="RefSeq" id="WP_017958261.1">
    <property type="nucleotide sequence ID" value="NZ_WIEZ01000010.1"/>
</dbReference>
<dbReference type="SUPFAM" id="SSF53474">
    <property type="entry name" value="alpha/beta-Hydrolases"/>
    <property type="match status" value="1"/>
</dbReference>
<name>A0A8I2KGN2_RHILV</name>
<feature type="domain" description="Peptidase S9 prolyl oligopeptidase catalytic" evidence="2">
    <location>
        <begin position="385"/>
        <end position="598"/>
    </location>
</feature>
<protein>
    <submittedName>
        <fullName evidence="3">Prolyl oligopeptidase family serine peptidase</fullName>
    </submittedName>
</protein>
<evidence type="ECO:0000313" key="4">
    <source>
        <dbReference type="Proteomes" id="UP000662259"/>
    </source>
</evidence>